<feature type="transmembrane region" description="Helical" evidence="1">
    <location>
        <begin position="7"/>
        <end position="26"/>
    </location>
</feature>
<evidence type="ECO:0008006" key="4">
    <source>
        <dbReference type="Google" id="ProtNLM"/>
    </source>
</evidence>
<evidence type="ECO:0000313" key="2">
    <source>
        <dbReference type="EMBL" id="GHH76491.1"/>
    </source>
</evidence>
<comment type="caution">
    <text evidence="2">The sequence shown here is derived from an EMBL/GenBank/DDBJ whole genome shotgun (WGS) entry which is preliminary data.</text>
</comment>
<name>A0A919G247_9MICO</name>
<dbReference type="PANTHER" id="PTHR37422:SF13">
    <property type="entry name" value="LIPOPOLYSACCHARIDE BIOSYNTHESIS PROTEIN PA4999-RELATED"/>
    <property type="match status" value="1"/>
</dbReference>
<feature type="transmembrane region" description="Helical" evidence="1">
    <location>
        <begin position="237"/>
        <end position="256"/>
    </location>
</feature>
<evidence type="ECO:0000313" key="3">
    <source>
        <dbReference type="Proteomes" id="UP000627369"/>
    </source>
</evidence>
<keyword evidence="1" id="KW-1133">Transmembrane helix</keyword>
<reference evidence="2" key="2">
    <citation type="submission" date="2020-09" db="EMBL/GenBank/DDBJ databases">
        <authorList>
            <person name="Sun Q."/>
            <person name="Zhou Y."/>
        </authorList>
    </citation>
    <scope>NUCLEOTIDE SEQUENCE</scope>
    <source>
        <strain evidence="2">CGMCC 4.7398</strain>
    </source>
</reference>
<dbReference type="InterPro" id="IPR051533">
    <property type="entry name" value="WaaL-like"/>
</dbReference>
<evidence type="ECO:0000256" key="1">
    <source>
        <dbReference type="SAM" id="Phobius"/>
    </source>
</evidence>
<feature type="transmembrane region" description="Helical" evidence="1">
    <location>
        <begin position="86"/>
        <end position="104"/>
    </location>
</feature>
<feature type="transmembrane region" description="Helical" evidence="1">
    <location>
        <begin position="155"/>
        <end position="177"/>
    </location>
</feature>
<dbReference type="PANTHER" id="PTHR37422">
    <property type="entry name" value="TEICHURONIC ACID BIOSYNTHESIS PROTEIN TUAE"/>
    <property type="match status" value="1"/>
</dbReference>
<accession>A0A919G247</accession>
<dbReference type="AlphaFoldDB" id="A0A919G247"/>
<feature type="transmembrane region" description="Helical" evidence="1">
    <location>
        <begin position="38"/>
        <end position="65"/>
    </location>
</feature>
<organism evidence="2 3">
    <name type="scientific">Promicromonospora soli</name>
    <dbReference type="NCBI Taxonomy" id="2035533"/>
    <lineage>
        <taxon>Bacteria</taxon>
        <taxon>Bacillati</taxon>
        <taxon>Actinomycetota</taxon>
        <taxon>Actinomycetes</taxon>
        <taxon>Micrococcales</taxon>
        <taxon>Promicromonosporaceae</taxon>
        <taxon>Promicromonospora</taxon>
    </lineage>
</organism>
<protein>
    <recommendedName>
        <fullName evidence="4">O-antigen ligase-like membrane protein</fullName>
    </recommendedName>
</protein>
<keyword evidence="1" id="KW-0812">Transmembrane</keyword>
<keyword evidence="3" id="KW-1185">Reference proteome</keyword>
<proteinExistence type="predicted"/>
<feature type="transmembrane region" description="Helical" evidence="1">
    <location>
        <begin position="290"/>
        <end position="307"/>
    </location>
</feature>
<gene>
    <name evidence="2" type="ORF">GCM10017772_35280</name>
</gene>
<keyword evidence="1" id="KW-0472">Membrane</keyword>
<sequence>MFKEFTAAWIYALVMLLFAVPMWFFSSNYIETARNINVPFWLGAAGVVSVTAATAQQAQLLLDVLPGSDMASLGGLVRPSSLSGSFLHYPLFISLVFFVFAQLWSSRRRAVYGLLAAAFAVAVVVSFSRSGAMILILGIAAFAVTSRNVSQRARFLFVGISLTMVLSLIMRDTIYAARITSSLDLEAGGNAGRVTGWLNALELWADSPMIIGGYTGMYTNITQNFGDSSLGVVESGILQQLISVGLIGAVLYYALMTATIMAVDKRHAWLRAGMLGALLETFVYQSVEVVPFMITFLLMPVVSMHIAGDDPGHWKGMVAPAARKFRER</sequence>
<dbReference type="EMBL" id="BNAS01000005">
    <property type="protein sequence ID" value="GHH76491.1"/>
    <property type="molecule type" value="Genomic_DNA"/>
</dbReference>
<feature type="transmembrane region" description="Helical" evidence="1">
    <location>
        <begin position="110"/>
        <end position="143"/>
    </location>
</feature>
<reference evidence="2" key="1">
    <citation type="journal article" date="2014" name="Int. J. Syst. Evol. Microbiol.">
        <title>Complete genome sequence of Corynebacterium casei LMG S-19264T (=DSM 44701T), isolated from a smear-ripened cheese.</title>
        <authorList>
            <consortium name="US DOE Joint Genome Institute (JGI-PGF)"/>
            <person name="Walter F."/>
            <person name="Albersmeier A."/>
            <person name="Kalinowski J."/>
            <person name="Ruckert C."/>
        </authorList>
    </citation>
    <scope>NUCLEOTIDE SEQUENCE</scope>
    <source>
        <strain evidence="2">CGMCC 4.7398</strain>
    </source>
</reference>
<dbReference type="Proteomes" id="UP000627369">
    <property type="component" value="Unassembled WGS sequence"/>
</dbReference>